<keyword evidence="4" id="KW-1185">Reference proteome</keyword>
<proteinExistence type="predicted"/>
<accession>A0A934P8U6</accession>
<dbReference type="PANTHER" id="PTHR35149">
    <property type="entry name" value="SLL5132 PROTEIN"/>
    <property type="match status" value="1"/>
</dbReference>
<organism evidence="3 4">
    <name type="scientific">Streptococcus zalophi</name>
    <dbReference type="NCBI Taxonomy" id="640031"/>
    <lineage>
        <taxon>Bacteria</taxon>
        <taxon>Bacillati</taxon>
        <taxon>Bacillota</taxon>
        <taxon>Bacilli</taxon>
        <taxon>Lactobacillales</taxon>
        <taxon>Streptococcaceae</taxon>
        <taxon>Streptococcus</taxon>
    </lineage>
</organism>
<dbReference type="InterPro" id="IPR004919">
    <property type="entry name" value="GmrSD_N"/>
</dbReference>
<dbReference type="Pfam" id="PF03235">
    <property type="entry name" value="GmrSD_N"/>
    <property type="match status" value="1"/>
</dbReference>
<evidence type="ECO:0000259" key="1">
    <source>
        <dbReference type="Pfam" id="PF03235"/>
    </source>
</evidence>
<dbReference type="Proteomes" id="UP000644875">
    <property type="component" value="Unassembled WGS sequence"/>
</dbReference>
<evidence type="ECO:0000259" key="2">
    <source>
        <dbReference type="Pfam" id="PF25202"/>
    </source>
</evidence>
<name>A0A934P8U6_9STRE</name>
<protein>
    <submittedName>
        <fullName evidence="3">DUF262 domain-containing protein</fullName>
    </submittedName>
</protein>
<evidence type="ECO:0000313" key="4">
    <source>
        <dbReference type="Proteomes" id="UP000644875"/>
    </source>
</evidence>
<dbReference type="InterPro" id="IPR057156">
    <property type="entry name" value="DUF7834"/>
</dbReference>
<dbReference type="PANTHER" id="PTHR35149:SF2">
    <property type="entry name" value="DUF262 DOMAIN-CONTAINING PROTEIN"/>
    <property type="match status" value="1"/>
</dbReference>
<dbReference type="Pfam" id="PF25202">
    <property type="entry name" value="DUF7834"/>
    <property type="match status" value="1"/>
</dbReference>
<feature type="domain" description="GmrSD restriction endonucleases N-terminal" evidence="1">
    <location>
        <begin position="13"/>
        <end position="182"/>
    </location>
</feature>
<gene>
    <name evidence="3" type="ORF">JHK64_00530</name>
</gene>
<reference evidence="3 4" key="1">
    <citation type="journal article" date="2021" name="Int. J. Syst. Evol. Microbiol.">
        <title>Streptococcus vicugnae sp. nov., isolated from faeces of alpacas (Vicugna pacos) and cattle (Bos taurus), Streptococcus zalophi sp. nov., and Streptococcus pacificus sp. nov., isolated from respiratory tract of California sea lions (Zalophus californianus).</title>
        <authorList>
            <person name="Volokhov D.V."/>
            <person name="Zagorodnyaya T.A."/>
            <person name="Shen Z."/>
            <person name="Blom J."/>
            <person name="Furtak V.A."/>
            <person name="Eisenberg T."/>
            <person name="Fan P."/>
            <person name="Jeong K.C."/>
            <person name="Gao Y."/>
            <person name="Zhang S."/>
            <person name="Amselle M."/>
        </authorList>
    </citation>
    <scope>NUCLEOTIDE SEQUENCE [LARGE SCALE GENOMIC DNA]</scope>
    <source>
        <strain evidence="4">CSL7508-lung</strain>
    </source>
</reference>
<dbReference type="RefSeq" id="WP_199567046.1">
    <property type="nucleotide sequence ID" value="NZ_JAENBP010000001.1"/>
</dbReference>
<evidence type="ECO:0000313" key="3">
    <source>
        <dbReference type="EMBL" id="MBJ8349114.1"/>
    </source>
</evidence>
<dbReference type="AlphaFoldDB" id="A0A934P8U6"/>
<comment type="caution">
    <text evidence="3">The sequence shown here is derived from an EMBL/GenBank/DDBJ whole genome shotgun (WGS) entry which is preliminary data.</text>
</comment>
<dbReference type="EMBL" id="JAENBP010000001">
    <property type="protein sequence ID" value="MBJ8349114.1"/>
    <property type="molecule type" value="Genomic_DNA"/>
</dbReference>
<sequence>MEVKFLKKNIDEILVDNRLRIPSYQRPYKWKRKQIRNLFYDVKEVMKNNKKTSYHIGTLILYHNKDGKLDVVDGQQRLLSISLLLFASDNIQKFNGAKNLLNQEFGIESCQNAKENFNEWQNLIELVGKKESFEIICFLLNQCYLSVIELPKEGLSEAFQLFDSQNNRGKSLEPYDLLKAFHLRSISAEHQTEETVSGWESIVNNEVLNLKDLFDKHLFRIRRWSNGETGLTQKRYGSFLRFTEDFIDDFKGVNLSQKKYPYLEIYRLLKENNQKFSLSLTMPIINGQNFFEYIEASHRQLINIQQVFEPFNQGNVKVVIGQKANKYQRNINLFFNTLALFIDRFGESSLNHEIVEVILIWAYYPRKAKRIMDSTLAKYAAGGHFQNQETQKLLKLLNESLTPEEFLLKIDRDKFDNWNIERLIKEIIK</sequence>
<feature type="domain" description="DUF7834" evidence="2">
    <location>
        <begin position="192"/>
        <end position="414"/>
    </location>
</feature>